<dbReference type="Proteomes" id="UP000283063">
    <property type="component" value="Chromosome"/>
</dbReference>
<sequence>MMNIPNMAPVAELKTQAKRLREKLRSTGHTISHSQALELLAQQHGMRDWNTLCAQAGNKLHLQVGGRVQGRYLGQRFVATIRSLTVLGDGEQRRITLHFDDPVDVVKFDSFSSFRQRVSGTIGWDGCSVSKTSDGVPQLIVELMPPN</sequence>
<feature type="domain" description="Glyoxalase-related protein" evidence="1">
    <location>
        <begin position="8"/>
        <end position="142"/>
    </location>
</feature>
<evidence type="ECO:0000313" key="2">
    <source>
        <dbReference type="EMBL" id="AZV79827.1"/>
    </source>
</evidence>
<name>A0A3T0N755_9RHOB</name>
<gene>
    <name evidence="2" type="ORF">EBB79_19395</name>
</gene>
<reference evidence="2 3" key="1">
    <citation type="submission" date="2018-10" db="EMBL/GenBank/DDBJ databases">
        <title>Parasedimentitalea marina sp. nov., a psychrophilic bacterium isolated from deep seawater of the New Britain Trench.</title>
        <authorList>
            <person name="Cao J."/>
        </authorList>
    </citation>
    <scope>NUCLEOTIDE SEQUENCE [LARGE SCALE GENOMIC DNA]</scope>
    <source>
        <strain evidence="2 3">W43</strain>
    </source>
</reference>
<dbReference type="KEGG" id="sedi:EBB79_19395"/>
<evidence type="ECO:0000259" key="1">
    <source>
        <dbReference type="Pfam" id="PF20066"/>
    </source>
</evidence>
<evidence type="ECO:0000313" key="3">
    <source>
        <dbReference type="Proteomes" id="UP000283063"/>
    </source>
</evidence>
<dbReference type="InterPro" id="IPR045517">
    <property type="entry name" value="Glyoxalase_8"/>
</dbReference>
<keyword evidence="3" id="KW-1185">Reference proteome</keyword>
<protein>
    <recommendedName>
        <fullName evidence="1">Glyoxalase-related protein domain-containing protein</fullName>
    </recommendedName>
</protein>
<dbReference type="EMBL" id="CP033219">
    <property type="protein sequence ID" value="AZV79827.1"/>
    <property type="molecule type" value="Genomic_DNA"/>
</dbReference>
<dbReference type="AlphaFoldDB" id="A0A3T0N755"/>
<dbReference type="Pfam" id="PF20066">
    <property type="entry name" value="Glyoxalase_8"/>
    <property type="match status" value="1"/>
</dbReference>
<proteinExistence type="predicted"/>
<accession>A0A3T0N755</accession>
<organism evidence="2 3">
    <name type="scientific">Parasedimentitalea marina</name>
    <dbReference type="NCBI Taxonomy" id="2483033"/>
    <lineage>
        <taxon>Bacteria</taxon>
        <taxon>Pseudomonadati</taxon>
        <taxon>Pseudomonadota</taxon>
        <taxon>Alphaproteobacteria</taxon>
        <taxon>Rhodobacterales</taxon>
        <taxon>Paracoccaceae</taxon>
        <taxon>Parasedimentitalea</taxon>
    </lineage>
</organism>
<dbReference type="OrthoDB" id="7350221at2"/>